<dbReference type="EC" id="3.6.4.13" evidence="9"/>
<reference evidence="14" key="2">
    <citation type="journal article" date="2018" name="BMC Genomics">
        <title>Genomic insights into host adaptation between the wheat stripe rust pathogen (Puccinia striiformis f. sp. tritici) and the barley stripe rust pathogen (Puccinia striiformis f. sp. hordei).</title>
        <authorList>
            <person name="Xia C."/>
            <person name="Wang M."/>
            <person name="Yin C."/>
            <person name="Cornejo O.E."/>
            <person name="Hulbert S.H."/>
            <person name="Chen X."/>
        </authorList>
    </citation>
    <scope>NUCLEOTIDE SEQUENCE [LARGE SCALE GENOMIC DNA]</scope>
    <source>
        <strain evidence="14">93TX-2</strain>
    </source>
</reference>
<feature type="compositionally biased region" description="Polar residues" evidence="10">
    <location>
        <begin position="416"/>
        <end position="432"/>
    </location>
</feature>
<comment type="domain">
    <text evidence="9">The Q motif is unique to and characteristic of the DEAD box family of RNA helicases and controls ATP binding and hydrolysis.</text>
</comment>
<dbReference type="Pfam" id="PF00271">
    <property type="entry name" value="Helicase_C"/>
    <property type="match status" value="1"/>
</dbReference>
<sequence length="1249" mass="139926">MHGILEHLTQRESKTNTSLQLILEEELLIVVLLGPMVYPSSHQIRKPYHFLCTCSTLAYYIITPPKLRLVSVIALLCQITHQSLNSDSKALVFFSCTVSLDFHFEALGGITTPTKNEEEEGNKKLIRRSKVLPGITWKFRFTDPIEIFKHVFETRERTGRGIDAPNVGDVIQYDSSTEGDINEYLHRVGRITGTGSVGDAWAFLLPEEEGWIHWCQSIQNQDLNLKQKQNSQLVLAKSQKESESKATDTQLSIARWVIEKEENRNLASLAFSSHIRAYSTYSINERKFFHIKNLHLGHLAKSFGLCEPPKSIPRSNLNPESYKSKKSHDCNNSNGKKDTTIGRKKSFKKPRDHDQDEDEDDDVDGLENRVSTFKSLTQFKHTKNDPAKPEICSQKNCSQPLKRNMADLILNFEVGPTTTKTRTSHIQTTPGSWTHKHKQKRRAKQSQTKTVSNTTTETTTETTETTPIQSVKRTNDEETLPESRKKSKLDNPPSKPIGRLQIISSLFSSTIIPTIKPQTNDSLGSMVVYAPSNASLSTIQVTSSSLSLHPQISSHLSTSSKVGPIKSPTAIQSIAWPLLSSTQPNTLTRDIIIQSETGSGKTLAYLVPIIQDLLTLAINLPQITWSREIGTLAIILVPTRELAEQVYHVAIDLLSFAQRSSNPKNLEGQQTEDQPEIPVDGLNPRWLVPGTLHGGTNRTHEKARLRRGLPLLVCTPGRLLDHLEKTVSLRMAGEPIQFSNDPNSKIKVDSRSIGKLNLRWLVVDEADRLMDMGFEDQMHGILKHLTQRESKTNISQAESSVNPRRRTILCSATMPDGVKKLVGLSLNDPILLRASDQITTSNQDSINQSSEPTSPDTHQVTKSENHTTFSAPAQLSQYYIITPPKLRLVSLIALLRQITHQSSNSDSKALVFFSCTNSVDFHFEALGGITTPTENEEEEEGDKRLTRRSKFLPGVKIYRLHGSLDLQTRLISLNEFSKPEKGVRSILLCTSLAGRGIDVPDVGDVIQYDLPTEGGINEYLHRVGRTARAGSIGNAWAFVLPEEEGWVHWCQSIQNQNLNQKPNSQLVEIGVQKVLVDGFKAGSQKDSESKATDTQMSIERWVIEKEENKSLASLAFSSHIRAYSTHPINEKKFFHIKNLHLGHLAKSFGLREPPKSISNSNPNPKSHKSEKSHDRDNSNGKKNTTIGRKKSFKNLHDEDEDEEDEDLDDEDGLENRVSTFKSLTQFKHAKNGNTLRGPIFNSIDEFNLG</sequence>
<reference evidence="13 14" key="1">
    <citation type="submission" date="2017-12" db="EMBL/GenBank/DDBJ databases">
        <title>Gene loss provides genomic basis for host adaptation in cereal stripe rust fungi.</title>
        <authorList>
            <person name="Xia C."/>
        </authorList>
    </citation>
    <scope>NUCLEOTIDE SEQUENCE [LARGE SCALE GENOMIC DNA]</scope>
    <source>
        <strain evidence="13 14">93TX-2</strain>
    </source>
</reference>
<dbReference type="CDD" id="cd18787">
    <property type="entry name" value="SF2_C_DEAD"/>
    <property type="match status" value="1"/>
</dbReference>
<dbReference type="AlphaFoldDB" id="A0A2S4WI28"/>
<keyword evidence="2" id="KW-0690">Ribosome biogenesis</keyword>
<gene>
    <name evidence="13" type="ORF">PSHT_02415</name>
</gene>
<dbReference type="Proteomes" id="UP000238274">
    <property type="component" value="Unassembled WGS sequence"/>
</dbReference>
<evidence type="ECO:0000256" key="3">
    <source>
        <dbReference type="ARBA" id="ARBA00022552"/>
    </source>
</evidence>
<feature type="compositionally biased region" description="Basic residues" evidence="10">
    <location>
        <begin position="434"/>
        <end position="444"/>
    </location>
</feature>
<keyword evidence="4 9" id="KW-0547">Nucleotide-binding</keyword>
<feature type="domain" description="Helicase C-terminal" evidence="12">
    <location>
        <begin position="890"/>
        <end position="1075"/>
    </location>
</feature>
<dbReference type="Pfam" id="PF00270">
    <property type="entry name" value="DEAD"/>
    <property type="match status" value="1"/>
</dbReference>
<dbReference type="VEuPathDB" id="FungiDB:PSHT_02415"/>
<feature type="compositionally biased region" description="Low complexity" evidence="10">
    <location>
        <begin position="454"/>
        <end position="466"/>
    </location>
</feature>
<dbReference type="GO" id="GO:0003723">
    <property type="term" value="F:RNA binding"/>
    <property type="evidence" value="ECO:0007669"/>
    <property type="project" value="UniProtKB-UniRule"/>
</dbReference>
<evidence type="ECO:0000256" key="1">
    <source>
        <dbReference type="ARBA" id="ARBA00004604"/>
    </source>
</evidence>
<dbReference type="GO" id="GO:0006364">
    <property type="term" value="P:rRNA processing"/>
    <property type="evidence" value="ECO:0007669"/>
    <property type="project" value="UniProtKB-KW"/>
</dbReference>
<dbReference type="SMART" id="SM00487">
    <property type="entry name" value="DEXDc"/>
    <property type="match status" value="1"/>
</dbReference>
<feature type="compositionally biased region" description="Low complexity" evidence="10">
    <location>
        <begin position="1155"/>
        <end position="1164"/>
    </location>
</feature>
<dbReference type="PROSITE" id="PS51194">
    <property type="entry name" value="HELICASE_CTER"/>
    <property type="match status" value="1"/>
</dbReference>
<dbReference type="InterPro" id="IPR001650">
    <property type="entry name" value="Helicase_C-like"/>
</dbReference>
<evidence type="ECO:0000259" key="12">
    <source>
        <dbReference type="PROSITE" id="PS51194"/>
    </source>
</evidence>
<evidence type="ECO:0000313" key="13">
    <source>
        <dbReference type="EMBL" id="POW21368.1"/>
    </source>
</evidence>
<dbReference type="SMART" id="SM01178">
    <property type="entry name" value="DUF4217"/>
    <property type="match status" value="2"/>
</dbReference>
<proteinExistence type="inferred from homology"/>
<dbReference type="GO" id="GO:0016887">
    <property type="term" value="F:ATP hydrolysis activity"/>
    <property type="evidence" value="ECO:0007669"/>
    <property type="project" value="RHEA"/>
</dbReference>
<keyword evidence="5 9" id="KW-0378">Hydrolase</keyword>
<dbReference type="GO" id="GO:0005524">
    <property type="term" value="F:ATP binding"/>
    <property type="evidence" value="ECO:0007669"/>
    <property type="project" value="UniProtKB-UniRule"/>
</dbReference>
<accession>A0A2S4WI28</accession>
<dbReference type="InterPro" id="IPR011545">
    <property type="entry name" value="DEAD/DEAH_box_helicase_dom"/>
</dbReference>
<reference evidence="14" key="3">
    <citation type="journal article" date="2018" name="Mol. Plant Microbe Interact.">
        <title>Genome sequence resources for the wheat stripe rust pathogen (Puccinia striiformis f. sp. tritici) and the barley stripe rust pathogen (Puccinia striiformis f. sp. hordei).</title>
        <authorList>
            <person name="Xia C."/>
            <person name="Wang M."/>
            <person name="Yin C."/>
            <person name="Cornejo O.E."/>
            <person name="Hulbert S.H."/>
            <person name="Chen X."/>
        </authorList>
    </citation>
    <scope>NUCLEOTIDE SEQUENCE [LARGE SCALE GENOMIC DNA]</scope>
    <source>
        <strain evidence="14">93TX-2</strain>
    </source>
</reference>
<dbReference type="InterPro" id="IPR025313">
    <property type="entry name" value="SPB4-like_CTE"/>
</dbReference>
<keyword evidence="14" id="KW-1185">Reference proteome</keyword>
<evidence type="ECO:0000256" key="8">
    <source>
        <dbReference type="ARBA" id="ARBA00022884"/>
    </source>
</evidence>
<dbReference type="PANTHER" id="PTHR24031">
    <property type="entry name" value="RNA HELICASE"/>
    <property type="match status" value="1"/>
</dbReference>
<keyword evidence="7 9" id="KW-0067">ATP-binding</keyword>
<feature type="non-terminal residue" evidence="13">
    <location>
        <position position="1249"/>
    </location>
</feature>
<dbReference type="Pfam" id="PF13959">
    <property type="entry name" value="CTE_SPB4"/>
    <property type="match status" value="2"/>
</dbReference>
<dbReference type="PROSITE" id="PS51192">
    <property type="entry name" value="HELICASE_ATP_BIND_1"/>
    <property type="match status" value="1"/>
</dbReference>
<feature type="compositionally biased region" description="Polar residues" evidence="10">
    <location>
        <begin position="839"/>
        <end position="858"/>
    </location>
</feature>
<comment type="similarity">
    <text evidence="9">Belongs to the DEAD box helicase family.</text>
</comment>
<dbReference type="GO" id="GO:0005730">
    <property type="term" value="C:nucleolus"/>
    <property type="evidence" value="ECO:0007669"/>
    <property type="project" value="UniProtKB-SubCell"/>
</dbReference>
<evidence type="ECO:0000256" key="10">
    <source>
        <dbReference type="SAM" id="MobiDB-lite"/>
    </source>
</evidence>
<feature type="compositionally biased region" description="Basic and acidic residues" evidence="10">
    <location>
        <begin position="1167"/>
        <end position="1179"/>
    </location>
</feature>
<dbReference type="GO" id="GO:0003724">
    <property type="term" value="F:RNA helicase activity"/>
    <property type="evidence" value="ECO:0007669"/>
    <property type="project" value="UniProtKB-EC"/>
</dbReference>
<feature type="compositionally biased region" description="Basic and acidic residues" evidence="10">
    <location>
        <begin position="473"/>
        <end position="484"/>
    </location>
</feature>
<feature type="region of interest" description="Disordered" evidence="10">
    <location>
        <begin position="314"/>
        <end position="366"/>
    </location>
</feature>
<comment type="function">
    <text evidence="9">RNA helicase.</text>
</comment>
<evidence type="ECO:0000256" key="5">
    <source>
        <dbReference type="ARBA" id="ARBA00022801"/>
    </source>
</evidence>
<evidence type="ECO:0000256" key="6">
    <source>
        <dbReference type="ARBA" id="ARBA00022806"/>
    </source>
</evidence>
<dbReference type="EMBL" id="PKSM01000021">
    <property type="protein sequence ID" value="POW21368.1"/>
    <property type="molecule type" value="Genomic_DNA"/>
</dbReference>
<comment type="subcellular location">
    <subcellularLocation>
        <location evidence="1">Nucleus</location>
        <location evidence="1">Nucleolus</location>
    </subcellularLocation>
</comment>
<organism evidence="13 14">
    <name type="scientific">Puccinia striiformis</name>
    <dbReference type="NCBI Taxonomy" id="27350"/>
    <lineage>
        <taxon>Eukaryota</taxon>
        <taxon>Fungi</taxon>
        <taxon>Dikarya</taxon>
        <taxon>Basidiomycota</taxon>
        <taxon>Pucciniomycotina</taxon>
        <taxon>Pucciniomycetes</taxon>
        <taxon>Pucciniales</taxon>
        <taxon>Pucciniaceae</taxon>
        <taxon>Puccinia</taxon>
    </lineage>
</organism>
<comment type="catalytic activity">
    <reaction evidence="9">
        <text>ATP + H2O = ADP + phosphate + H(+)</text>
        <dbReference type="Rhea" id="RHEA:13065"/>
        <dbReference type="ChEBI" id="CHEBI:15377"/>
        <dbReference type="ChEBI" id="CHEBI:15378"/>
        <dbReference type="ChEBI" id="CHEBI:30616"/>
        <dbReference type="ChEBI" id="CHEBI:43474"/>
        <dbReference type="ChEBI" id="CHEBI:456216"/>
        <dbReference type="EC" id="3.6.4.13"/>
    </reaction>
</comment>
<feature type="region of interest" description="Disordered" evidence="10">
    <location>
        <begin position="416"/>
        <end position="497"/>
    </location>
</feature>
<dbReference type="PROSITE" id="PS00039">
    <property type="entry name" value="DEAD_ATP_HELICASE"/>
    <property type="match status" value="1"/>
</dbReference>
<dbReference type="VEuPathDB" id="FungiDB:PSTT_06492"/>
<keyword evidence="8 9" id="KW-0694">RNA-binding</keyword>
<evidence type="ECO:0000313" key="14">
    <source>
        <dbReference type="Proteomes" id="UP000238274"/>
    </source>
</evidence>
<feature type="compositionally biased region" description="Acidic residues" evidence="10">
    <location>
        <begin position="355"/>
        <end position="365"/>
    </location>
</feature>
<evidence type="ECO:0000256" key="7">
    <source>
        <dbReference type="ARBA" id="ARBA00022840"/>
    </source>
</evidence>
<feature type="region of interest" description="Disordered" evidence="10">
    <location>
        <begin position="839"/>
        <end position="867"/>
    </location>
</feature>
<keyword evidence="3" id="KW-0698">rRNA processing</keyword>
<dbReference type="SUPFAM" id="SSF52540">
    <property type="entry name" value="P-loop containing nucleoside triphosphate hydrolases"/>
    <property type="match status" value="2"/>
</dbReference>
<feature type="compositionally biased region" description="Acidic residues" evidence="10">
    <location>
        <begin position="1197"/>
        <end position="1212"/>
    </location>
</feature>
<keyword evidence="6 9" id="KW-0347">Helicase</keyword>
<comment type="caution">
    <text evidence="13">The sequence shown here is derived from an EMBL/GenBank/DDBJ whole genome shotgun (WGS) entry which is preliminary data.</text>
</comment>
<evidence type="ECO:0000256" key="4">
    <source>
        <dbReference type="ARBA" id="ARBA00022741"/>
    </source>
</evidence>
<evidence type="ECO:0000256" key="2">
    <source>
        <dbReference type="ARBA" id="ARBA00022517"/>
    </source>
</evidence>
<dbReference type="InterPro" id="IPR000629">
    <property type="entry name" value="RNA-helicase_DEAD-box_CS"/>
</dbReference>
<feature type="region of interest" description="Disordered" evidence="10">
    <location>
        <begin position="1150"/>
        <end position="1213"/>
    </location>
</feature>
<evidence type="ECO:0000259" key="11">
    <source>
        <dbReference type="PROSITE" id="PS51192"/>
    </source>
</evidence>
<protein>
    <recommendedName>
        <fullName evidence="9">ATP-dependent RNA helicase</fullName>
        <ecNumber evidence="9">3.6.4.13</ecNumber>
    </recommendedName>
</protein>
<feature type="domain" description="Helicase ATP-binding" evidence="11">
    <location>
        <begin position="582"/>
        <end position="832"/>
    </location>
</feature>
<name>A0A2S4WI28_9BASI</name>
<dbReference type="InterPro" id="IPR027417">
    <property type="entry name" value="P-loop_NTPase"/>
</dbReference>
<dbReference type="Gene3D" id="3.40.50.300">
    <property type="entry name" value="P-loop containing nucleotide triphosphate hydrolases"/>
    <property type="match status" value="3"/>
</dbReference>
<dbReference type="OrthoDB" id="422663at2759"/>
<evidence type="ECO:0000256" key="9">
    <source>
        <dbReference type="RuleBase" id="RU365068"/>
    </source>
</evidence>
<dbReference type="InterPro" id="IPR014001">
    <property type="entry name" value="Helicase_ATP-bd"/>
</dbReference>
<dbReference type="VEuPathDB" id="FungiDB:PSTT_08784"/>
<dbReference type="SMART" id="SM00490">
    <property type="entry name" value="HELICc"/>
    <property type="match status" value="1"/>
</dbReference>